<evidence type="ECO:0000313" key="2">
    <source>
        <dbReference type="Proteomes" id="UP000186922"/>
    </source>
</evidence>
<dbReference type="EMBL" id="BDGG01000004">
    <property type="protein sequence ID" value="GAU98699.1"/>
    <property type="molecule type" value="Genomic_DNA"/>
</dbReference>
<organism evidence="1 2">
    <name type="scientific">Ramazzottius varieornatus</name>
    <name type="common">Water bear</name>
    <name type="synonym">Tardigrade</name>
    <dbReference type="NCBI Taxonomy" id="947166"/>
    <lineage>
        <taxon>Eukaryota</taxon>
        <taxon>Metazoa</taxon>
        <taxon>Ecdysozoa</taxon>
        <taxon>Tardigrada</taxon>
        <taxon>Eutardigrada</taxon>
        <taxon>Parachela</taxon>
        <taxon>Hypsibioidea</taxon>
        <taxon>Ramazzottiidae</taxon>
        <taxon>Ramazzottius</taxon>
    </lineage>
</organism>
<reference evidence="1 2" key="1">
    <citation type="journal article" date="2016" name="Nat. Commun.">
        <title>Extremotolerant tardigrade genome and improved radiotolerance of human cultured cells by tardigrade-unique protein.</title>
        <authorList>
            <person name="Hashimoto T."/>
            <person name="Horikawa D.D."/>
            <person name="Saito Y."/>
            <person name="Kuwahara H."/>
            <person name="Kozuka-Hata H."/>
            <person name="Shin-I T."/>
            <person name="Minakuchi Y."/>
            <person name="Ohishi K."/>
            <person name="Motoyama A."/>
            <person name="Aizu T."/>
            <person name="Enomoto A."/>
            <person name="Kondo K."/>
            <person name="Tanaka S."/>
            <person name="Hara Y."/>
            <person name="Koshikawa S."/>
            <person name="Sagara H."/>
            <person name="Miura T."/>
            <person name="Yokobori S."/>
            <person name="Miyagawa K."/>
            <person name="Suzuki Y."/>
            <person name="Kubo T."/>
            <person name="Oyama M."/>
            <person name="Kohara Y."/>
            <person name="Fujiyama A."/>
            <person name="Arakawa K."/>
            <person name="Katayama T."/>
            <person name="Toyoda A."/>
            <person name="Kunieda T."/>
        </authorList>
    </citation>
    <scope>NUCLEOTIDE SEQUENCE [LARGE SCALE GENOMIC DNA]</scope>
    <source>
        <strain evidence="1 2">YOKOZUNA-1</strain>
    </source>
</reference>
<keyword evidence="2" id="KW-1185">Reference proteome</keyword>
<name>A0A1D1VAM9_RAMVA</name>
<dbReference type="Proteomes" id="UP000186922">
    <property type="component" value="Unassembled WGS sequence"/>
</dbReference>
<comment type="caution">
    <text evidence="1">The sequence shown here is derived from an EMBL/GenBank/DDBJ whole genome shotgun (WGS) entry which is preliminary data.</text>
</comment>
<sequence>MTMDSSLSRATSGGHSTTYASTTACWRQSFLLTLDHYAKFGYVKHNVFFVCRYGLDSGGLSV</sequence>
<dbReference type="AlphaFoldDB" id="A0A1D1VAM9"/>
<accession>A0A1D1VAM9</accession>
<proteinExistence type="predicted"/>
<gene>
    <name evidence="1" type="primary">RvY_09813-1</name>
    <name evidence="1" type="synonym">RvY_09813.1</name>
    <name evidence="1" type="ORF">RvY_09813</name>
</gene>
<protein>
    <submittedName>
        <fullName evidence="1">Uncharacterized protein</fullName>
    </submittedName>
</protein>
<evidence type="ECO:0000313" key="1">
    <source>
        <dbReference type="EMBL" id="GAU98699.1"/>
    </source>
</evidence>